<comment type="caution">
    <text evidence="2">The sequence shown here is derived from an EMBL/GenBank/DDBJ whole genome shotgun (WGS) entry which is preliminary data.</text>
</comment>
<keyword evidence="1" id="KW-0472">Membrane</keyword>
<organism evidence="2 3">
    <name type="scientific">Adineta ricciae</name>
    <name type="common">Rotifer</name>
    <dbReference type="NCBI Taxonomy" id="249248"/>
    <lineage>
        <taxon>Eukaryota</taxon>
        <taxon>Metazoa</taxon>
        <taxon>Spiralia</taxon>
        <taxon>Gnathifera</taxon>
        <taxon>Rotifera</taxon>
        <taxon>Eurotatoria</taxon>
        <taxon>Bdelloidea</taxon>
        <taxon>Adinetida</taxon>
        <taxon>Adinetidae</taxon>
        <taxon>Adineta</taxon>
    </lineage>
</organism>
<dbReference type="EMBL" id="CAJNOR010011950">
    <property type="protein sequence ID" value="CAF1664726.1"/>
    <property type="molecule type" value="Genomic_DNA"/>
</dbReference>
<name>A0A816FQB9_ADIRI</name>
<accession>A0A816FQB9</accession>
<keyword evidence="1" id="KW-0812">Transmembrane</keyword>
<dbReference type="AlphaFoldDB" id="A0A816FQB9"/>
<proteinExistence type="predicted"/>
<reference evidence="2" key="1">
    <citation type="submission" date="2021-02" db="EMBL/GenBank/DDBJ databases">
        <authorList>
            <person name="Nowell W R."/>
        </authorList>
    </citation>
    <scope>NUCLEOTIDE SEQUENCE</scope>
</reference>
<keyword evidence="1" id="KW-1133">Transmembrane helix</keyword>
<dbReference type="Proteomes" id="UP000663828">
    <property type="component" value="Unassembled WGS sequence"/>
</dbReference>
<feature type="transmembrane region" description="Helical" evidence="1">
    <location>
        <begin position="139"/>
        <end position="157"/>
    </location>
</feature>
<keyword evidence="3" id="KW-1185">Reference proteome</keyword>
<feature type="transmembrane region" description="Helical" evidence="1">
    <location>
        <begin position="302"/>
        <end position="325"/>
    </location>
</feature>
<evidence type="ECO:0000313" key="3">
    <source>
        <dbReference type="Proteomes" id="UP000663828"/>
    </source>
</evidence>
<protein>
    <submittedName>
        <fullName evidence="2">Uncharacterized protein</fullName>
    </submittedName>
</protein>
<evidence type="ECO:0000313" key="2">
    <source>
        <dbReference type="EMBL" id="CAF1664726.1"/>
    </source>
</evidence>
<feature type="transmembrane region" description="Helical" evidence="1">
    <location>
        <begin position="29"/>
        <end position="49"/>
    </location>
</feature>
<evidence type="ECO:0000256" key="1">
    <source>
        <dbReference type="SAM" id="Phobius"/>
    </source>
</evidence>
<feature type="transmembrane region" description="Helical" evidence="1">
    <location>
        <begin position="61"/>
        <end position="77"/>
    </location>
</feature>
<feature type="transmembrane region" description="Helical" evidence="1">
    <location>
        <begin position="226"/>
        <end position="245"/>
    </location>
</feature>
<gene>
    <name evidence="2" type="ORF">XAT740_LOCUS57554</name>
</gene>
<feature type="transmembrane region" description="Helical" evidence="1">
    <location>
        <begin position="97"/>
        <end position="118"/>
    </location>
</feature>
<feature type="transmembrane region" description="Helical" evidence="1">
    <location>
        <begin position="265"/>
        <end position="287"/>
    </location>
</feature>
<sequence>MDSATAQSYYAGYSSFDRFLTISFMHNYLLTWSFALICSFILPILYLFAPGSLRTTRSTHFLLICIVALSYTFPLYFQIYLVSFSGDLNLPFHACRFVVYISTFPKPMGLYLTLLFSFERMYTKILSKNYFRTKLNQRLFQKIYPLITLVVLILILAKRLYDVFQILPNNQTTVFEQTVDISNNSSNDILDVNNNSTDQNMNVSCCFNTLNAHAYSKMLTFQISQYWFEYATVGILFAMFITILIQQYSSRQGNSLHQFSVNTKFYLSLCSCVIGSEAVLLVVHLIIKKADNTNIESALIPIQWMLFIFHLRSIFLPVIVCILTCNPLKEFLYELFITRPYVQNVEETDIINERADPFSSSQRPNGHLRDRFRRPFTSQPKRNEIQDNL</sequence>